<dbReference type="GO" id="GO:0070306">
    <property type="term" value="P:lens fiber cell differentiation"/>
    <property type="evidence" value="ECO:0007669"/>
    <property type="project" value="TreeGrafter"/>
</dbReference>
<dbReference type="GO" id="GO:0002089">
    <property type="term" value="P:lens morphogenesis in camera-type eye"/>
    <property type="evidence" value="ECO:0007669"/>
    <property type="project" value="TreeGrafter"/>
</dbReference>
<gene>
    <name evidence="2" type="ORF">fugu_008187</name>
</gene>
<dbReference type="SUPFAM" id="SSF63748">
    <property type="entry name" value="Tudor/PWWP/MBT"/>
    <property type="match status" value="1"/>
</dbReference>
<name>A0A4Z2B2T0_9TELE</name>
<dbReference type="InterPro" id="IPR050621">
    <property type="entry name" value="Tudor_domain_containing"/>
</dbReference>
<dbReference type="InterPro" id="IPR002999">
    <property type="entry name" value="Tudor"/>
</dbReference>
<dbReference type="Pfam" id="PF00567">
    <property type="entry name" value="TUDOR"/>
    <property type="match status" value="1"/>
</dbReference>
<evidence type="ECO:0000313" key="3">
    <source>
        <dbReference type="Proteomes" id="UP000516260"/>
    </source>
</evidence>
<sequence>MDVFVTLADHPGHFVLQPWLDMHKLTILMGDMFLYYTRKWKDGCTVCVQKGEVYAAKVGKKWYRVQVKEIPDGESVRIYELDYGKTKVVHSSVFQPLIMEFRQLPFQAVVAQLAGMRGFIPATFSSLFTPKLPPTGVTQWSHEASMLFRKHVEHRPLVAKVESLSDVKGYLWNCRLSVYLVDTSLEDKDIWIHSLMADISAEPSRA</sequence>
<dbReference type="GO" id="GO:0043186">
    <property type="term" value="C:P granule"/>
    <property type="evidence" value="ECO:0007669"/>
    <property type="project" value="TreeGrafter"/>
</dbReference>
<proteinExistence type="predicted"/>
<keyword evidence="3" id="KW-1185">Reference proteome</keyword>
<dbReference type="InterPro" id="IPR035437">
    <property type="entry name" value="SNase_OB-fold_sf"/>
</dbReference>
<dbReference type="GO" id="GO:0007283">
    <property type="term" value="P:spermatogenesis"/>
    <property type="evidence" value="ECO:0007669"/>
    <property type="project" value="TreeGrafter"/>
</dbReference>
<dbReference type="AlphaFoldDB" id="A0A4Z2B2T0"/>
<feature type="domain" description="Tudor" evidence="1">
    <location>
        <begin position="1"/>
        <end position="115"/>
    </location>
</feature>
<comment type="caution">
    <text evidence="2">The sequence shown here is derived from an EMBL/GenBank/DDBJ whole genome shotgun (WGS) entry which is preliminary data.</text>
</comment>
<evidence type="ECO:0000259" key="1">
    <source>
        <dbReference type="Pfam" id="PF00567"/>
    </source>
</evidence>
<accession>A0A4Z2B2T0</accession>
<dbReference type="GO" id="GO:0034587">
    <property type="term" value="P:piRNA processing"/>
    <property type="evidence" value="ECO:0007669"/>
    <property type="project" value="TreeGrafter"/>
</dbReference>
<dbReference type="Proteomes" id="UP000516260">
    <property type="component" value="Chromosome 8"/>
</dbReference>
<dbReference type="GO" id="GO:0030719">
    <property type="term" value="P:P granule organization"/>
    <property type="evidence" value="ECO:0007669"/>
    <property type="project" value="TreeGrafter"/>
</dbReference>
<dbReference type="PANTHER" id="PTHR22948:SF14">
    <property type="entry name" value="TUDOR DOMAIN-CONTAINING PROTEIN 7"/>
    <property type="match status" value="1"/>
</dbReference>
<organism evidence="2 3">
    <name type="scientific">Takifugu bimaculatus</name>
    <dbReference type="NCBI Taxonomy" id="433685"/>
    <lineage>
        <taxon>Eukaryota</taxon>
        <taxon>Metazoa</taxon>
        <taxon>Chordata</taxon>
        <taxon>Craniata</taxon>
        <taxon>Vertebrata</taxon>
        <taxon>Euteleostomi</taxon>
        <taxon>Actinopterygii</taxon>
        <taxon>Neopterygii</taxon>
        <taxon>Teleostei</taxon>
        <taxon>Neoteleostei</taxon>
        <taxon>Acanthomorphata</taxon>
        <taxon>Eupercaria</taxon>
        <taxon>Tetraodontiformes</taxon>
        <taxon>Tetradontoidea</taxon>
        <taxon>Tetraodontidae</taxon>
        <taxon>Takifugu</taxon>
    </lineage>
</organism>
<evidence type="ECO:0000313" key="2">
    <source>
        <dbReference type="EMBL" id="TNM85916.1"/>
    </source>
</evidence>
<dbReference type="Gene3D" id="2.30.30.140">
    <property type="match status" value="1"/>
</dbReference>
<dbReference type="PANTHER" id="PTHR22948">
    <property type="entry name" value="TUDOR DOMAIN CONTAINING PROTEIN"/>
    <property type="match status" value="1"/>
</dbReference>
<protein>
    <recommendedName>
        <fullName evidence="1">Tudor domain-containing protein</fullName>
    </recommendedName>
</protein>
<reference evidence="2 3" key="1">
    <citation type="submission" date="2019-04" db="EMBL/GenBank/DDBJ databases">
        <title>The sequence and de novo assembly of Takifugu bimaculatus genome using PacBio and Hi-C technologies.</title>
        <authorList>
            <person name="Xu P."/>
            <person name="Liu B."/>
            <person name="Zhou Z."/>
        </authorList>
    </citation>
    <scope>NUCLEOTIDE SEQUENCE [LARGE SCALE GENOMIC DNA]</scope>
    <source>
        <strain evidence="2">TB-2018</strain>
        <tissue evidence="2">Muscle</tissue>
    </source>
</reference>
<dbReference type="Gene3D" id="2.40.50.90">
    <property type="match status" value="1"/>
</dbReference>
<dbReference type="EMBL" id="SWLE01000021">
    <property type="protein sequence ID" value="TNM85916.1"/>
    <property type="molecule type" value="Genomic_DNA"/>
</dbReference>